<evidence type="ECO:0000313" key="5">
    <source>
        <dbReference type="EMBL" id="GMF25827.1"/>
    </source>
</evidence>
<dbReference type="EMBL" id="BSXT01000367">
    <property type="protein sequence ID" value="GMF25827.1"/>
    <property type="molecule type" value="Genomic_DNA"/>
</dbReference>
<dbReference type="OrthoDB" id="9950135at2759"/>
<dbReference type="GO" id="GO:0015074">
    <property type="term" value="P:DNA integration"/>
    <property type="evidence" value="ECO:0007669"/>
    <property type="project" value="InterPro"/>
</dbReference>
<dbReference type="SUPFAM" id="SSF54160">
    <property type="entry name" value="Chromo domain-like"/>
    <property type="match status" value="1"/>
</dbReference>
<dbReference type="Pfam" id="PF00665">
    <property type="entry name" value="rve"/>
    <property type="match status" value="1"/>
</dbReference>
<dbReference type="Gene3D" id="2.40.50.40">
    <property type="match status" value="1"/>
</dbReference>
<dbReference type="InterPro" id="IPR001584">
    <property type="entry name" value="Integrase_cat-core"/>
</dbReference>
<feature type="domain" description="Integrase catalytic" evidence="4">
    <location>
        <begin position="491"/>
        <end position="667"/>
    </location>
</feature>
<dbReference type="Gene3D" id="3.30.70.270">
    <property type="match status" value="2"/>
</dbReference>
<gene>
    <name evidence="5" type="ORF">Pfra01_000471700</name>
</gene>
<comment type="caution">
    <text evidence="5">The sequence shown here is derived from an EMBL/GenBank/DDBJ whole genome shotgun (WGS) entry which is preliminary data.</text>
</comment>
<dbReference type="PANTHER" id="PTHR37984:SF5">
    <property type="entry name" value="PROTEIN NYNRIN-LIKE"/>
    <property type="match status" value="1"/>
</dbReference>
<dbReference type="Proteomes" id="UP001165121">
    <property type="component" value="Unassembled WGS sequence"/>
</dbReference>
<feature type="domain" description="Chromo" evidence="2">
    <location>
        <begin position="738"/>
        <end position="788"/>
    </location>
</feature>
<keyword evidence="6" id="KW-1185">Reference proteome</keyword>
<evidence type="ECO:0000313" key="6">
    <source>
        <dbReference type="Proteomes" id="UP001165121"/>
    </source>
</evidence>
<dbReference type="PROSITE" id="PS50994">
    <property type="entry name" value="INTEGRASE"/>
    <property type="match status" value="1"/>
</dbReference>
<dbReference type="PROSITE" id="PS50878">
    <property type="entry name" value="RT_POL"/>
    <property type="match status" value="1"/>
</dbReference>
<dbReference type="InterPro" id="IPR043128">
    <property type="entry name" value="Rev_trsase/Diguanyl_cyclase"/>
</dbReference>
<keyword evidence="1" id="KW-0511">Multifunctional enzyme</keyword>
<dbReference type="Gene3D" id="3.30.420.10">
    <property type="entry name" value="Ribonuclease H-like superfamily/Ribonuclease H"/>
    <property type="match status" value="1"/>
</dbReference>
<dbReference type="GO" id="GO:0003824">
    <property type="term" value="F:catalytic activity"/>
    <property type="evidence" value="ECO:0007669"/>
    <property type="project" value="UniProtKB-KW"/>
</dbReference>
<dbReference type="InterPro" id="IPR041577">
    <property type="entry name" value="RT_RNaseH_2"/>
</dbReference>
<name>A0A9W6U5N9_9STRA</name>
<dbReference type="InterPro" id="IPR000477">
    <property type="entry name" value="RT_dom"/>
</dbReference>
<dbReference type="Gene3D" id="3.10.10.10">
    <property type="entry name" value="HIV Type 1 Reverse Transcriptase, subunit A, domain 1"/>
    <property type="match status" value="1"/>
</dbReference>
<dbReference type="SUPFAM" id="SSF56672">
    <property type="entry name" value="DNA/RNA polymerases"/>
    <property type="match status" value="1"/>
</dbReference>
<dbReference type="GO" id="GO:0003676">
    <property type="term" value="F:nucleic acid binding"/>
    <property type="evidence" value="ECO:0007669"/>
    <property type="project" value="InterPro"/>
</dbReference>
<reference evidence="5" key="1">
    <citation type="submission" date="2023-04" db="EMBL/GenBank/DDBJ databases">
        <title>Phytophthora fragariaefolia NBRC 109709.</title>
        <authorList>
            <person name="Ichikawa N."/>
            <person name="Sato H."/>
            <person name="Tonouchi N."/>
        </authorList>
    </citation>
    <scope>NUCLEOTIDE SEQUENCE</scope>
    <source>
        <strain evidence="5">NBRC 109709</strain>
    </source>
</reference>
<evidence type="ECO:0000256" key="1">
    <source>
        <dbReference type="ARBA" id="ARBA00023268"/>
    </source>
</evidence>
<dbReference type="InterPro" id="IPR036397">
    <property type="entry name" value="RNaseH_sf"/>
</dbReference>
<evidence type="ECO:0000259" key="4">
    <source>
        <dbReference type="PROSITE" id="PS50994"/>
    </source>
</evidence>
<dbReference type="Gene3D" id="1.10.340.70">
    <property type="match status" value="1"/>
</dbReference>
<proteinExistence type="predicted"/>
<protein>
    <submittedName>
        <fullName evidence="5">Unnamed protein product</fullName>
    </submittedName>
</protein>
<sequence length="814" mass="91143">MDVGDDPPALVEPLTVTLKPDAIPFRAKPRNQELMSFISEDTVYSPTRVPQGAMDSSVHFQNQMQKIFADVLYTSLLLWIDDILVHAKSARTLLDALRIFFDRVRKHGLRLSAVKSCLFKKTAKWCGRMISGEGISHDPARLHALATLPLPSTGADLQQFLCAAGWLRDTLLDYARVARPLHDKLESVLATVGRTRRMAAGVVLNWADDERAAFEALKSLITSSQPLAFPSADSDVCVFTDASESGWGLIVTQVTEWDDACDPWDQAHQLLVCKSGIFSVPLKTGPSLIRGLPDYVGLCPLGRHIRGRLQRWALALAGFPYLIEHIEGGKNDWLDLLSRWGRSSQGDGGEVGVVTRCKAITRSSTRLEPISASANDNQLRPRNDGLIFPTLDEIRSAQLEHRRAKPAGTSSDDDQLIVMEGKVWLPEKAKNLVRRVMIMAHCGNQSHRGLEPMVHTIQQVFYVRELPKLCRQFLSRCLLCKHTKGGNIIPRPWGPTYQALKRNQLLHYDFLSMAPSMGLTAYVLVLKDGLTHFCELVACDSPTSAVAVQALLDWSKRFGAPEALMSDNGTHFKNVVVNDLCDRLSTEQEFVVPYSPWINGSVERINRDILQVLRIMLMEYQLDTREWVLCTQCTAVAAKDKRRRRNKAKSNGAACNFTEGDFVLWSRIGSRLSNNKLLVRWVGPFEVVEALPHSFMVRHLITSNLYNVHGSRLKFFADSSLDVTEELVAHIGNQGMVLEIEQFKDHRFSQSSNEWQLLVSWVGLQAEEDSWESLEAMVAEVPVKVKEYVGGCNGTALKTTLAELLVQHYPVRST</sequence>
<dbReference type="InterPro" id="IPR012337">
    <property type="entry name" value="RNaseH-like_sf"/>
</dbReference>
<evidence type="ECO:0000259" key="3">
    <source>
        <dbReference type="PROSITE" id="PS50878"/>
    </source>
</evidence>
<feature type="domain" description="Reverse transcriptase" evidence="3">
    <location>
        <begin position="1"/>
        <end position="130"/>
    </location>
</feature>
<dbReference type="InterPro" id="IPR043502">
    <property type="entry name" value="DNA/RNA_pol_sf"/>
</dbReference>
<dbReference type="Pfam" id="PF00078">
    <property type="entry name" value="RVT_1"/>
    <property type="match status" value="1"/>
</dbReference>
<dbReference type="InterPro" id="IPR016197">
    <property type="entry name" value="Chromo-like_dom_sf"/>
</dbReference>
<dbReference type="SUPFAM" id="SSF53098">
    <property type="entry name" value="Ribonuclease H-like"/>
    <property type="match status" value="1"/>
</dbReference>
<organism evidence="5 6">
    <name type="scientific">Phytophthora fragariaefolia</name>
    <dbReference type="NCBI Taxonomy" id="1490495"/>
    <lineage>
        <taxon>Eukaryota</taxon>
        <taxon>Sar</taxon>
        <taxon>Stramenopiles</taxon>
        <taxon>Oomycota</taxon>
        <taxon>Peronosporomycetes</taxon>
        <taxon>Peronosporales</taxon>
        <taxon>Peronosporaceae</taxon>
        <taxon>Phytophthora</taxon>
    </lineage>
</organism>
<dbReference type="PANTHER" id="PTHR37984">
    <property type="entry name" value="PROTEIN CBG26694"/>
    <property type="match status" value="1"/>
</dbReference>
<accession>A0A9W6U5N9</accession>
<dbReference type="PROSITE" id="PS50013">
    <property type="entry name" value="CHROMO_2"/>
    <property type="match status" value="1"/>
</dbReference>
<evidence type="ECO:0000259" key="2">
    <source>
        <dbReference type="PROSITE" id="PS50013"/>
    </source>
</evidence>
<dbReference type="Pfam" id="PF17919">
    <property type="entry name" value="RT_RNaseH_2"/>
    <property type="match status" value="1"/>
</dbReference>
<dbReference type="AlphaFoldDB" id="A0A9W6U5N9"/>
<dbReference type="InterPro" id="IPR000953">
    <property type="entry name" value="Chromo/chromo_shadow_dom"/>
</dbReference>
<dbReference type="InterPro" id="IPR050951">
    <property type="entry name" value="Retrovirus_Pol_polyprotein"/>
</dbReference>